<accession>A0A8R7R7R3</accession>
<sequence>MYSVEGDESGWKGGGGEDGIVEGEGG</sequence>
<evidence type="ECO:0000313" key="3">
    <source>
        <dbReference type="Proteomes" id="UP000015106"/>
    </source>
</evidence>
<name>A0A8R7R7R3_TRIUA</name>
<dbReference type="Gramene" id="TuG1812G0700004288.01.T01">
    <property type="protein sequence ID" value="TuG1812G0700004288.01.T01.cds462838"/>
    <property type="gene ID" value="TuG1812G0700004288.01"/>
</dbReference>
<reference evidence="2" key="2">
    <citation type="submission" date="2018-03" db="EMBL/GenBank/DDBJ databases">
        <title>The Triticum urartu genome reveals the dynamic nature of wheat genome evolution.</title>
        <authorList>
            <person name="Ling H."/>
            <person name="Ma B."/>
            <person name="Shi X."/>
            <person name="Liu H."/>
            <person name="Dong L."/>
            <person name="Sun H."/>
            <person name="Cao Y."/>
            <person name="Gao Q."/>
            <person name="Zheng S."/>
            <person name="Li Y."/>
            <person name="Yu Y."/>
            <person name="Du H."/>
            <person name="Qi M."/>
            <person name="Li Y."/>
            <person name="Yu H."/>
            <person name="Cui Y."/>
            <person name="Wang N."/>
            <person name="Chen C."/>
            <person name="Wu H."/>
            <person name="Zhao Y."/>
            <person name="Zhang J."/>
            <person name="Li Y."/>
            <person name="Zhou W."/>
            <person name="Zhang B."/>
            <person name="Hu W."/>
            <person name="Eijk M."/>
            <person name="Tang J."/>
            <person name="Witsenboer H."/>
            <person name="Zhao S."/>
            <person name="Li Z."/>
            <person name="Zhang A."/>
            <person name="Wang D."/>
            <person name="Liang C."/>
        </authorList>
    </citation>
    <scope>NUCLEOTIDE SEQUENCE [LARGE SCALE GENOMIC DNA]</scope>
    <source>
        <strain evidence="2">cv. G1812</strain>
    </source>
</reference>
<evidence type="ECO:0000313" key="2">
    <source>
        <dbReference type="EnsemblPlants" id="TuG1812G0700004288.01.T01.cds462838"/>
    </source>
</evidence>
<dbReference type="EnsemblPlants" id="TuG1812G0700004288.01.T01">
    <property type="protein sequence ID" value="TuG1812G0700004288.01.T01.cds462838"/>
    <property type="gene ID" value="TuG1812G0700004288.01"/>
</dbReference>
<dbReference type="Proteomes" id="UP000015106">
    <property type="component" value="Chromosome 7"/>
</dbReference>
<feature type="region of interest" description="Disordered" evidence="1">
    <location>
        <begin position="1"/>
        <end position="26"/>
    </location>
</feature>
<reference evidence="2" key="3">
    <citation type="submission" date="2022-06" db="UniProtKB">
        <authorList>
            <consortium name="EnsemblPlants"/>
        </authorList>
    </citation>
    <scope>IDENTIFICATION</scope>
</reference>
<reference evidence="3" key="1">
    <citation type="journal article" date="2013" name="Nature">
        <title>Draft genome of the wheat A-genome progenitor Triticum urartu.</title>
        <authorList>
            <person name="Ling H.Q."/>
            <person name="Zhao S."/>
            <person name="Liu D."/>
            <person name="Wang J."/>
            <person name="Sun H."/>
            <person name="Zhang C."/>
            <person name="Fan H."/>
            <person name="Li D."/>
            <person name="Dong L."/>
            <person name="Tao Y."/>
            <person name="Gao C."/>
            <person name="Wu H."/>
            <person name="Li Y."/>
            <person name="Cui Y."/>
            <person name="Guo X."/>
            <person name="Zheng S."/>
            <person name="Wang B."/>
            <person name="Yu K."/>
            <person name="Liang Q."/>
            <person name="Yang W."/>
            <person name="Lou X."/>
            <person name="Chen J."/>
            <person name="Feng M."/>
            <person name="Jian J."/>
            <person name="Zhang X."/>
            <person name="Luo G."/>
            <person name="Jiang Y."/>
            <person name="Liu J."/>
            <person name="Wang Z."/>
            <person name="Sha Y."/>
            <person name="Zhang B."/>
            <person name="Wu H."/>
            <person name="Tang D."/>
            <person name="Shen Q."/>
            <person name="Xue P."/>
            <person name="Zou S."/>
            <person name="Wang X."/>
            <person name="Liu X."/>
            <person name="Wang F."/>
            <person name="Yang Y."/>
            <person name="An X."/>
            <person name="Dong Z."/>
            <person name="Zhang K."/>
            <person name="Zhang X."/>
            <person name="Luo M.C."/>
            <person name="Dvorak J."/>
            <person name="Tong Y."/>
            <person name="Wang J."/>
            <person name="Yang H."/>
            <person name="Li Z."/>
            <person name="Wang D."/>
            <person name="Zhang A."/>
            <person name="Wang J."/>
        </authorList>
    </citation>
    <scope>NUCLEOTIDE SEQUENCE</scope>
    <source>
        <strain evidence="3">cv. G1812</strain>
    </source>
</reference>
<evidence type="ECO:0000256" key="1">
    <source>
        <dbReference type="SAM" id="MobiDB-lite"/>
    </source>
</evidence>
<proteinExistence type="predicted"/>
<organism evidence="2 3">
    <name type="scientific">Triticum urartu</name>
    <name type="common">Red wild einkorn</name>
    <name type="synonym">Crithodium urartu</name>
    <dbReference type="NCBI Taxonomy" id="4572"/>
    <lineage>
        <taxon>Eukaryota</taxon>
        <taxon>Viridiplantae</taxon>
        <taxon>Streptophyta</taxon>
        <taxon>Embryophyta</taxon>
        <taxon>Tracheophyta</taxon>
        <taxon>Spermatophyta</taxon>
        <taxon>Magnoliopsida</taxon>
        <taxon>Liliopsida</taxon>
        <taxon>Poales</taxon>
        <taxon>Poaceae</taxon>
        <taxon>BOP clade</taxon>
        <taxon>Pooideae</taxon>
        <taxon>Triticodae</taxon>
        <taxon>Triticeae</taxon>
        <taxon>Triticinae</taxon>
        <taxon>Triticum</taxon>
    </lineage>
</organism>
<keyword evidence="3" id="KW-1185">Reference proteome</keyword>
<dbReference type="AlphaFoldDB" id="A0A8R7R7R3"/>
<protein>
    <submittedName>
        <fullName evidence="2">Uncharacterized protein</fullName>
    </submittedName>
</protein>